<evidence type="ECO:0000313" key="2">
    <source>
        <dbReference type="EMBL" id="AZI58008.1"/>
    </source>
</evidence>
<dbReference type="Gene3D" id="2.30.110.50">
    <property type="match status" value="1"/>
</dbReference>
<dbReference type="Gene3D" id="2.40.50.230">
    <property type="entry name" value="Gp5 N-terminal domain"/>
    <property type="match status" value="1"/>
</dbReference>
<dbReference type="InterPro" id="IPR006531">
    <property type="entry name" value="Gp5/Vgr_OB"/>
</dbReference>
<dbReference type="AlphaFoldDB" id="A0A3G8ZLH1"/>
<sequence>MATNCHCQHHFRPVGDQSGLLAVHPAEPLTLASATCIPSALSTAMSGKLRHPRRVRSEETMPAATNVGATTPEIRINGRELDELSLGMLSVIKIESCLRMSARALIRFSDPGYLISTPGTFAINNSVVVSTLGVVLFSGSVTGVELEHHQGSVDFIVTADDKASALALGSKVRTFTNVTISDVVKTMLAGYGMKTKIEPTGVVYPYLIQSGSDLDFINELCDRVGFDWWVEDGTFVFAAPINLHTPVKVDNSDELFQFTVKTTALHPGQTTVTGWWSGKKQAVTGQADLAKATLKPDANFVKPFVEPAHLSALNKLTHAGSVPLDAVEAGGLARAMAQRWVSQAVTAKGVCFGKSAIKAGCVLAIANAGPASGSYYVTQVEHTYSRKGFQTKFTAGDRRSTSIVDTLNGPGRGAARGAMVVGVVTALANGTDEQPAGNVKVKYPSIGDGVESNWARVVSIGGGNGRGFTFLPEVNDEVMVAFESGDMRRPIVLGGLFNTTDQPGDFGVNDGAVDRRRITSRLGHSLEFSDDADTKAQHIALALAGGKHTVKLGKEALLAEVPAGVPITVKSGDTVVEISKAGDITLSGSTITLKASKDIELSGANVTIKANVKLAASAAIVEVKASAKADLSAGGIVAVKGAMVQIN</sequence>
<accession>A0A3G8ZLH1</accession>
<protein>
    <recommendedName>
        <fullName evidence="1">Gp5/Type VI secretion system Vgr protein OB-fold domain-containing protein</fullName>
    </recommendedName>
</protein>
<keyword evidence="3" id="KW-1185">Reference proteome</keyword>
<dbReference type="Pfam" id="PF05954">
    <property type="entry name" value="Phage_GPD"/>
    <property type="match status" value="1"/>
</dbReference>
<dbReference type="InterPro" id="IPR037026">
    <property type="entry name" value="Vgr_OB-fold_dom_sf"/>
</dbReference>
<dbReference type="Gene3D" id="3.55.50.10">
    <property type="entry name" value="Baseplate protein-like domains"/>
    <property type="match status" value="1"/>
</dbReference>
<dbReference type="EMBL" id="CP034170">
    <property type="protein sequence ID" value="AZI58008.1"/>
    <property type="molecule type" value="Genomic_DNA"/>
</dbReference>
<evidence type="ECO:0000313" key="3">
    <source>
        <dbReference type="Proteomes" id="UP000268084"/>
    </source>
</evidence>
<dbReference type="SUPFAM" id="SSF69255">
    <property type="entry name" value="gp5 N-terminal domain-like"/>
    <property type="match status" value="1"/>
</dbReference>
<gene>
    <name evidence="2" type="ORF">EH165_07495</name>
</gene>
<reference evidence="2 3" key="2">
    <citation type="submission" date="2018-12" db="EMBL/GenBank/DDBJ databases">
        <title>Nakamurella antarcticus sp. nov., isolated from Antarctica South Shetland Islands soil.</title>
        <authorList>
            <person name="Peng F."/>
        </authorList>
    </citation>
    <scope>NUCLEOTIDE SEQUENCE [LARGE SCALE GENOMIC DNA]</scope>
    <source>
        <strain evidence="2 3">S14-144</strain>
    </source>
</reference>
<feature type="domain" description="Gp5/Type VI secretion system Vgr protein OB-fold" evidence="1">
    <location>
        <begin position="421"/>
        <end position="497"/>
    </location>
</feature>
<name>A0A3G8ZLH1_9ACTN</name>
<reference evidence="2 3" key="1">
    <citation type="submission" date="2018-11" db="EMBL/GenBank/DDBJ databases">
        <authorList>
            <person name="Da X."/>
        </authorList>
    </citation>
    <scope>NUCLEOTIDE SEQUENCE [LARGE SCALE GENOMIC DNA]</scope>
    <source>
        <strain evidence="2 3">S14-144</strain>
    </source>
</reference>
<dbReference type="OrthoDB" id="1907165at2"/>
<dbReference type="Proteomes" id="UP000268084">
    <property type="component" value="Chromosome"/>
</dbReference>
<dbReference type="Gene3D" id="4.10.220.110">
    <property type="match status" value="1"/>
</dbReference>
<evidence type="ECO:0000259" key="1">
    <source>
        <dbReference type="Pfam" id="PF04717"/>
    </source>
</evidence>
<dbReference type="SUPFAM" id="SSF69279">
    <property type="entry name" value="Phage tail proteins"/>
    <property type="match status" value="1"/>
</dbReference>
<organism evidence="2 3">
    <name type="scientific">Nakamurella antarctica</name>
    <dbReference type="NCBI Taxonomy" id="1902245"/>
    <lineage>
        <taxon>Bacteria</taxon>
        <taxon>Bacillati</taxon>
        <taxon>Actinomycetota</taxon>
        <taxon>Actinomycetes</taxon>
        <taxon>Nakamurellales</taxon>
        <taxon>Nakamurellaceae</taxon>
        <taxon>Nakamurella</taxon>
    </lineage>
</organism>
<dbReference type="KEGG" id="nak:EH165_07495"/>
<dbReference type="Pfam" id="PF04717">
    <property type="entry name" value="Phage_base_V"/>
    <property type="match status" value="1"/>
</dbReference>
<proteinExistence type="predicted"/>